<comment type="similarity">
    <text evidence="1">Belongs to the peptidase S10 family.</text>
</comment>
<organism evidence="2">
    <name type="scientific">Medicago truncatula</name>
    <name type="common">Barrel medic</name>
    <name type="synonym">Medicago tribuloides</name>
    <dbReference type="NCBI Taxonomy" id="3880"/>
    <lineage>
        <taxon>Eukaryota</taxon>
        <taxon>Viridiplantae</taxon>
        <taxon>Streptophyta</taxon>
        <taxon>Embryophyta</taxon>
        <taxon>Tracheophyta</taxon>
        <taxon>Spermatophyta</taxon>
        <taxon>Magnoliopsida</taxon>
        <taxon>eudicotyledons</taxon>
        <taxon>Gunneridae</taxon>
        <taxon>Pentapetalae</taxon>
        <taxon>rosids</taxon>
        <taxon>fabids</taxon>
        <taxon>Fabales</taxon>
        <taxon>Fabaceae</taxon>
        <taxon>Papilionoideae</taxon>
        <taxon>50 kb inversion clade</taxon>
        <taxon>NPAAA clade</taxon>
        <taxon>Hologalegina</taxon>
        <taxon>IRL clade</taxon>
        <taxon>Trifolieae</taxon>
        <taxon>Medicago</taxon>
    </lineage>
</organism>
<dbReference type="GO" id="GO:0006508">
    <property type="term" value="P:proteolysis"/>
    <property type="evidence" value="ECO:0007669"/>
    <property type="project" value="InterPro"/>
</dbReference>
<dbReference type="GO" id="GO:0004185">
    <property type="term" value="F:serine-type carboxypeptidase activity"/>
    <property type="evidence" value="ECO:0007669"/>
    <property type="project" value="UniProtKB-EC"/>
</dbReference>
<keyword evidence="2" id="KW-0645">Protease</keyword>
<dbReference type="InterPro" id="IPR029058">
    <property type="entry name" value="AB_hydrolase_fold"/>
</dbReference>
<dbReference type="Pfam" id="PF00450">
    <property type="entry name" value="Peptidase_S10"/>
    <property type="match status" value="1"/>
</dbReference>
<dbReference type="EMBL" id="PSQE01000004">
    <property type="protein sequence ID" value="RHN58822.1"/>
    <property type="molecule type" value="Genomic_DNA"/>
</dbReference>
<dbReference type="EC" id="3.4.16.6" evidence="2"/>
<keyword evidence="2" id="KW-0121">Carboxypeptidase</keyword>
<protein>
    <submittedName>
        <fullName evidence="2">Putative carboxypeptidase D</fullName>
        <ecNumber evidence="2">3.4.16.6</ecNumber>
    </submittedName>
</protein>
<keyword evidence="2" id="KW-0378">Hydrolase</keyword>
<dbReference type="Proteomes" id="UP000265566">
    <property type="component" value="Chromosome 4"/>
</dbReference>
<comment type="caution">
    <text evidence="2">The sequence shown here is derived from an EMBL/GenBank/DDBJ whole genome shotgun (WGS) entry which is preliminary data.</text>
</comment>
<dbReference type="InterPro" id="IPR001563">
    <property type="entry name" value="Peptidase_S10"/>
</dbReference>
<name>A0A396HZP8_MEDTR</name>
<dbReference type="Gramene" id="rna20772">
    <property type="protein sequence ID" value="RHN58822.1"/>
    <property type="gene ID" value="gene20772"/>
</dbReference>
<proteinExistence type="inferred from homology"/>
<dbReference type="SUPFAM" id="SSF53474">
    <property type="entry name" value="alpha/beta-Hydrolases"/>
    <property type="match status" value="1"/>
</dbReference>
<evidence type="ECO:0000256" key="1">
    <source>
        <dbReference type="ARBA" id="ARBA00009431"/>
    </source>
</evidence>
<dbReference type="AlphaFoldDB" id="A0A396HZP8"/>
<dbReference type="Gene3D" id="3.40.50.1820">
    <property type="entry name" value="alpha/beta hydrolase"/>
    <property type="match status" value="1"/>
</dbReference>
<gene>
    <name evidence="2" type="ORF">MtrunA17_Chr4g0006541</name>
</gene>
<accession>A0A396HZP8</accession>
<evidence type="ECO:0000313" key="2">
    <source>
        <dbReference type="EMBL" id="RHN58822.1"/>
    </source>
</evidence>
<reference evidence="2" key="1">
    <citation type="journal article" date="2018" name="Nat. Plants">
        <title>Whole-genome landscape of Medicago truncatula symbiotic genes.</title>
        <authorList>
            <person name="Pecrix Y."/>
            <person name="Gamas P."/>
            <person name="Carrere S."/>
        </authorList>
    </citation>
    <scope>NUCLEOTIDE SEQUENCE</scope>
    <source>
        <tissue evidence="2">Leaves</tissue>
    </source>
</reference>
<sequence>MRDILYPQLANLIIQTKFRINLKGITIANSLLDFNTNYNYVASFYWSHCVISEQIFDFLMKVCNYSQIKREHIYGGVRGICKQVYFQFVHDVGDFKGYTDVLDNI</sequence>